<dbReference type="Proteomes" id="UP000006324">
    <property type="component" value="Unassembled WGS sequence"/>
</dbReference>
<evidence type="ECO:0000313" key="3">
    <source>
        <dbReference type="Proteomes" id="UP000006324"/>
    </source>
</evidence>
<dbReference type="AlphaFoldDB" id="A0A0F6HFY6"/>
<accession>A0A0F6HFY6</accession>
<dbReference type="NCBIfam" id="TIGR01444">
    <property type="entry name" value="fkbM_fam"/>
    <property type="match status" value="1"/>
</dbReference>
<dbReference type="GO" id="GO:0008168">
    <property type="term" value="F:methyltransferase activity"/>
    <property type="evidence" value="ECO:0007669"/>
    <property type="project" value="UniProtKB-KW"/>
</dbReference>
<dbReference type="PANTHER" id="PTHR34203:SF15">
    <property type="entry name" value="SLL1173 PROTEIN"/>
    <property type="match status" value="1"/>
</dbReference>
<sequence>MKIKNLIKIILRVFSIREFLLNLLLNKKTKIKHKNISLIFYTPNQLCEYRANSFSTKEPDTLYWIDSFEKNNVFYDIGANVGIYSIYAAKRGMQVVAFEPSLFNLEILARNVNLNCLQETIRILPIALNSKNGINKMRHSTIQWGGALSTFEKQYGFDGKTLNEVFSYLTLGITLDFTIKYFNLLPPDYIKLDVDGIEHLILQGGTRYIKDVKEILVEVNEYFEEQNESCNEILKNCGFTLINKGNYPDPSIRVANQIWKNVSKI</sequence>
<reference evidence="2 3" key="1">
    <citation type="submission" date="2012-09" db="EMBL/GenBank/DDBJ databases">
        <authorList>
            <person name="Harkins D.M."/>
            <person name="Durkin A.S."/>
            <person name="Brinkac L.M."/>
            <person name="Selengut J.D."/>
            <person name="Sanka R."/>
            <person name="DePew J."/>
            <person name="Purushe J."/>
            <person name="Chanthongthip A."/>
            <person name="Lattana O."/>
            <person name="Phetsouvanh R."/>
            <person name="Newton P.N."/>
            <person name="Vinetz J.M."/>
            <person name="Sutton G.G."/>
            <person name="Nelson W.C."/>
            <person name="Fouts D.E."/>
        </authorList>
    </citation>
    <scope>NUCLEOTIDE SEQUENCE [LARGE SCALE GENOMIC DNA]</scope>
    <source>
        <strain evidence="2 3">UI 12621</strain>
    </source>
</reference>
<proteinExistence type="predicted"/>
<protein>
    <submittedName>
        <fullName evidence="2">Methyltransferase FkbM domain protein</fullName>
    </submittedName>
</protein>
<keyword evidence="2" id="KW-0489">Methyltransferase</keyword>
<dbReference type="InterPro" id="IPR052514">
    <property type="entry name" value="SAM-dependent_MTase"/>
</dbReference>
<dbReference type="GO" id="GO:0032259">
    <property type="term" value="P:methylation"/>
    <property type="evidence" value="ECO:0007669"/>
    <property type="project" value="UniProtKB-KW"/>
</dbReference>
<dbReference type="InterPro" id="IPR006342">
    <property type="entry name" value="FkbM_mtfrase"/>
</dbReference>
<keyword evidence="2" id="KW-0808">Transferase</keyword>
<dbReference type="Pfam" id="PF05050">
    <property type="entry name" value="Methyltransf_21"/>
    <property type="match status" value="1"/>
</dbReference>
<dbReference type="PANTHER" id="PTHR34203">
    <property type="entry name" value="METHYLTRANSFERASE, FKBM FAMILY PROTEIN"/>
    <property type="match status" value="1"/>
</dbReference>
<name>A0A0F6HFY6_LEPIR</name>
<organism evidence="2 3">
    <name type="scientific">Leptospira interrogans str. UI 12621</name>
    <dbReference type="NCBI Taxonomy" id="1049937"/>
    <lineage>
        <taxon>Bacteria</taxon>
        <taxon>Pseudomonadati</taxon>
        <taxon>Spirochaetota</taxon>
        <taxon>Spirochaetia</taxon>
        <taxon>Leptospirales</taxon>
        <taxon>Leptospiraceae</taxon>
        <taxon>Leptospira</taxon>
    </lineage>
</organism>
<dbReference type="SUPFAM" id="SSF53335">
    <property type="entry name" value="S-adenosyl-L-methionine-dependent methyltransferases"/>
    <property type="match status" value="1"/>
</dbReference>
<feature type="domain" description="Methyltransferase FkbM" evidence="1">
    <location>
        <begin position="76"/>
        <end position="239"/>
    </location>
</feature>
<evidence type="ECO:0000259" key="1">
    <source>
        <dbReference type="Pfam" id="PF05050"/>
    </source>
</evidence>
<evidence type="ECO:0000313" key="2">
    <source>
        <dbReference type="EMBL" id="EKO27288.1"/>
    </source>
</evidence>
<gene>
    <name evidence="2" type="ORF">LEP1GSC104_1967</name>
</gene>
<dbReference type="RefSeq" id="WP_000694921.1">
    <property type="nucleotide sequence ID" value="NZ_AHNQ02000003.1"/>
</dbReference>
<dbReference type="Gene3D" id="3.40.50.150">
    <property type="entry name" value="Vaccinia Virus protein VP39"/>
    <property type="match status" value="1"/>
</dbReference>
<dbReference type="InterPro" id="IPR029063">
    <property type="entry name" value="SAM-dependent_MTases_sf"/>
</dbReference>
<comment type="caution">
    <text evidence="2">The sequence shown here is derived from an EMBL/GenBank/DDBJ whole genome shotgun (WGS) entry which is preliminary data.</text>
</comment>
<dbReference type="EMBL" id="AHNQ02000003">
    <property type="protein sequence ID" value="EKO27288.1"/>
    <property type="molecule type" value="Genomic_DNA"/>
</dbReference>